<feature type="chain" id="PRO_5017462482" evidence="3">
    <location>
        <begin position="20"/>
        <end position="444"/>
    </location>
</feature>
<dbReference type="EMBL" id="CP032419">
    <property type="protein sequence ID" value="AYC34156.1"/>
    <property type="molecule type" value="Genomic_DNA"/>
</dbReference>
<dbReference type="Pfam" id="PF09375">
    <property type="entry name" value="Peptidase_M75"/>
    <property type="match status" value="1"/>
</dbReference>
<dbReference type="PROSITE" id="PS51257">
    <property type="entry name" value="PROKAR_LIPOPROTEIN"/>
    <property type="match status" value="1"/>
</dbReference>
<keyword evidence="2 3" id="KW-0732">Signal</keyword>
<gene>
    <name evidence="5" type="ORF">D3880_18100</name>
</gene>
<reference evidence="6" key="1">
    <citation type="submission" date="2018-09" db="EMBL/GenBank/DDBJ databases">
        <authorList>
            <person name="Zhu H."/>
        </authorList>
    </citation>
    <scope>NUCLEOTIDE SEQUENCE [LARGE SCALE GENOMIC DNA]</scope>
    <source>
        <strain evidence="6">K2W31S-8</strain>
    </source>
</reference>
<proteinExistence type="predicted"/>
<sequence>MIRMPLASASLLAIAISLAGCGDDKAPATQAAAPAAPAASAPAASTGKVDEAAAKAVVAHYAELGYAVFNDAASTGKALQAAVDALLASPSADTLKAARDAWLAARVPYMQTEVFRFGNGVVDDWEGQLNAWPLDEGLIDYVADGSAEAQGNPAAKANIIANSEIQVGEDKIDVKDLSGEKLAELNELGGSEANVATGYHAIEFLLWGQDLHGTGAGAGERPASDYLVGEGATGGHNDRRRAYLKAATDLLVKDLEWMVGQWKPGVADNYRAKLEAESADSGLRKMLFGMGSLSLGELAGERMKVALEANSTEDEHDCFSDNTHNSHFFDGKGIRNVYLGEYKRVDGSTLSGPSLSSLVAKAAPATDDTLKADFADTEKKLQALVDSANNGQHFDQLIAADNSAGQPLIRDAIAALVKQTTGIEQAAGALGISDLKPDTADHQF</sequence>
<dbReference type="InterPro" id="IPR038352">
    <property type="entry name" value="Imelysin_sf"/>
</dbReference>
<name>A0A385Z4U0_9PSED</name>
<protein>
    <submittedName>
        <fullName evidence="5">Peptidase</fullName>
    </submittedName>
</protein>
<dbReference type="InterPro" id="IPR018976">
    <property type="entry name" value="Imelysin-like"/>
</dbReference>
<dbReference type="OrthoDB" id="9764688at2"/>
<evidence type="ECO:0000313" key="6">
    <source>
        <dbReference type="Proteomes" id="UP000265560"/>
    </source>
</evidence>
<feature type="domain" description="Imelysin-like" evidence="4">
    <location>
        <begin position="67"/>
        <end position="421"/>
    </location>
</feature>
<evidence type="ECO:0000259" key="4">
    <source>
        <dbReference type="Pfam" id="PF09375"/>
    </source>
</evidence>
<dbReference type="CDD" id="cd14657">
    <property type="entry name" value="Imelysin_IrpA-like"/>
    <property type="match status" value="1"/>
</dbReference>
<keyword evidence="6" id="KW-1185">Reference proteome</keyword>
<organism evidence="5 6">
    <name type="scientific">Pseudomonas cavernae</name>
    <dbReference type="NCBI Taxonomy" id="2320867"/>
    <lineage>
        <taxon>Bacteria</taxon>
        <taxon>Pseudomonadati</taxon>
        <taxon>Pseudomonadota</taxon>
        <taxon>Gammaproteobacteria</taxon>
        <taxon>Pseudomonadales</taxon>
        <taxon>Pseudomonadaceae</taxon>
        <taxon>Pseudomonas</taxon>
    </lineage>
</organism>
<dbReference type="KEGG" id="pcav:D3880_18100"/>
<dbReference type="GO" id="GO:0030313">
    <property type="term" value="C:cell envelope"/>
    <property type="evidence" value="ECO:0007669"/>
    <property type="project" value="UniProtKB-SubCell"/>
</dbReference>
<feature type="signal peptide" evidence="3">
    <location>
        <begin position="1"/>
        <end position="19"/>
    </location>
</feature>
<dbReference type="AlphaFoldDB" id="A0A385Z4U0"/>
<evidence type="ECO:0000256" key="3">
    <source>
        <dbReference type="SAM" id="SignalP"/>
    </source>
</evidence>
<evidence type="ECO:0000256" key="2">
    <source>
        <dbReference type="ARBA" id="ARBA00022729"/>
    </source>
</evidence>
<dbReference type="Proteomes" id="UP000265560">
    <property type="component" value="Chromosome"/>
</dbReference>
<accession>A0A385Z4U0</accession>
<comment type="subcellular location">
    <subcellularLocation>
        <location evidence="1">Cell envelope</location>
    </subcellularLocation>
</comment>
<evidence type="ECO:0000313" key="5">
    <source>
        <dbReference type="EMBL" id="AYC34156.1"/>
    </source>
</evidence>
<dbReference type="RefSeq" id="WP_119894809.1">
    <property type="nucleotide sequence ID" value="NZ_CP032419.1"/>
</dbReference>
<evidence type="ECO:0000256" key="1">
    <source>
        <dbReference type="ARBA" id="ARBA00004196"/>
    </source>
</evidence>
<dbReference type="Gene3D" id="1.20.1420.20">
    <property type="entry name" value="M75 peptidase, HXXE motif"/>
    <property type="match status" value="1"/>
</dbReference>